<evidence type="ECO:0000313" key="3">
    <source>
        <dbReference type="Proteomes" id="UP000095200"/>
    </source>
</evidence>
<dbReference type="GO" id="GO:0016887">
    <property type="term" value="F:ATP hydrolysis activity"/>
    <property type="evidence" value="ECO:0007669"/>
    <property type="project" value="InterPro"/>
</dbReference>
<dbReference type="AlphaFoldDB" id="A0A194AFU6"/>
<dbReference type="PANTHER" id="PTHR48102:SF7">
    <property type="entry name" value="ATP-DEPENDENT CLP PROTEASE ATP-BINDING SUBUNIT CLPX-LIKE, MITOCHONDRIAL"/>
    <property type="match status" value="1"/>
</dbReference>
<name>A0A194AFU6_9BACT</name>
<protein>
    <submittedName>
        <fullName evidence="2">Clp protease ATP-binding protein</fullName>
    </submittedName>
</protein>
<feature type="domain" description="ATPase AAA-type core" evidence="1">
    <location>
        <begin position="42"/>
        <end position="197"/>
    </location>
</feature>
<accession>A0A194AFU6</accession>
<evidence type="ECO:0000259" key="1">
    <source>
        <dbReference type="Pfam" id="PF07724"/>
    </source>
</evidence>
<dbReference type="GO" id="GO:0008233">
    <property type="term" value="F:peptidase activity"/>
    <property type="evidence" value="ECO:0007669"/>
    <property type="project" value="UniProtKB-KW"/>
</dbReference>
<dbReference type="STRING" id="1592317.DPF_1676"/>
<keyword evidence="2" id="KW-0547">Nucleotide-binding</keyword>
<dbReference type="GO" id="GO:0051603">
    <property type="term" value="P:proteolysis involved in protein catabolic process"/>
    <property type="evidence" value="ECO:0007669"/>
    <property type="project" value="TreeGrafter"/>
</dbReference>
<organism evidence="2 3">
    <name type="scientific">Desulfoplanes formicivorans</name>
    <dbReference type="NCBI Taxonomy" id="1592317"/>
    <lineage>
        <taxon>Bacteria</taxon>
        <taxon>Pseudomonadati</taxon>
        <taxon>Thermodesulfobacteriota</taxon>
        <taxon>Desulfovibrionia</taxon>
        <taxon>Desulfovibrionales</taxon>
        <taxon>Desulfoplanaceae</taxon>
        <taxon>Desulfoplanes</taxon>
    </lineage>
</organism>
<evidence type="ECO:0000313" key="2">
    <source>
        <dbReference type="EMBL" id="GAU08957.1"/>
    </source>
</evidence>
<reference evidence="3" key="1">
    <citation type="submission" date="2016-06" db="EMBL/GenBank/DDBJ databases">
        <title>Draft genome sequence of Desulfoplanes formicivorans strain Pf12B.</title>
        <authorList>
            <person name="Watanabe M."/>
            <person name="Kojima H."/>
            <person name="Fukui M."/>
        </authorList>
    </citation>
    <scope>NUCLEOTIDE SEQUENCE [LARGE SCALE GENOMIC DNA]</scope>
    <source>
        <strain evidence="3">Pf12B</strain>
    </source>
</reference>
<keyword evidence="2" id="KW-0645">Protease</keyword>
<dbReference type="GO" id="GO:0005524">
    <property type="term" value="F:ATP binding"/>
    <property type="evidence" value="ECO:0007669"/>
    <property type="project" value="UniProtKB-KW"/>
</dbReference>
<dbReference type="SUPFAM" id="SSF52540">
    <property type="entry name" value="P-loop containing nucleoside triphosphate hydrolases"/>
    <property type="match status" value="1"/>
</dbReference>
<dbReference type="PANTHER" id="PTHR48102">
    <property type="entry name" value="ATP-DEPENDENT CLP PROTEASE ATP-BINDING SUBUNIT CLPX-LIKE, MITOCHONDRIAL-RELATED"/>
    <property type="match status" value="1"/>
</dbReference>
<dbReference type="Gene3D" id="3.40.50.300">
    <property type="entry name" value="P-loop containing nucleotide triphosphate hydrolases"/>
    <property type="match status" value="1"/>
</dbReference>
<dbReference type="InterPro" id="IPR027417">
    <property type="entry name" value="P-loop_NTPase"/>
</dbReference>
<proteinExistence type="predicted"/>
<sequence>MANTLLPRDIHAFLATQVLGQDDVLRKVSVALYKHINGLGTGNILLIGNSGTGKTTIMKAVRSFYASYEELAPFRATTILNANILQGEQAGDVDTGRIFRNLETDVRTRFGADLPTETIQTYLEHGTVCIDELDKIASRILGKVNASGIGIQQALLTILEGEKISFEPAGSPDPILLDTSRMFFLCGGAFEDMYDTVFKLISEHGDERRFRESLGTDAEGRISYVVDFSLKEYLKLSDLFVYGMAPQFISRFSDIAVLEDLGESELNNILVSAPDSPLKAATSYFKAMGFDLEITPEARETIVKQALQNSRIGARALRETLGRVIAPLEFDPAASPCLTTENDQNILRIDPAWVQERLSQGR</sequence>
<comment type="caution">
    <text evidence="2">The sequence shown here is derived from an EMBL/GenBank/DDBJ whole genome shotgun (WGS) entry which is preliminary data.</text>
</comment>
<dbReference type="InterPro" id="IPR003959">
    <property type="entry name" value="ATPase_AAA_core"/>
</dbReference>
<dbReference type="RefSeq" id="WP_069859013.1">
    <property type="nucleotide sequence ID" value="NZ_BDFE01000016.1"/>
</dbReference>
<dbReference type="Proteomes" id="UP000095200">
    <property type="component" value="Unassembled WGS sequence"/>
</dbReference>
<dbReference type="InterPro" id="IPR050052">
    <property type="entry name" value="ATP-dep_Clp_protease_ClpX"/>
</dbReference>
<keyword evidence="2" id="KW-0067">ATP-binding</keyword>
<dbReference type="Gene3D" id="1.10.8.60">
    <property type="match status" value="1"/>
</dbReference>
<keyword evidence="3" id="KW-1185">Reference proteome</keyword>
<dbReference type="Pfam" id="PF07724">
    <property type="entry name" value="AAA_2"/>
    <property type="match status" value="1"/>
</dbReference>
<dbReference type="EMBL" id="BDFE01000016">
    <property type="protein sequence ID" value="GAU08957.1"/>
    <property type="molecule type" value="Genomic_DNA"/>
</dbReference>
<gene>
    <name evidence="2" type="ORF">DPF_1676</name>
</gene>
<keyword evidence="2" id="KW-0378">Hydrolase</keyword>